<reference evidence="11" key="1">
    <citation type="submission" date="2014-02" db="EMBL/GenBank/DDBJ databases">
        <authorList>
            <person name="Cobucci-Ponzano B."/>
            <person name="Strazzulli A."/>
            <person name="Iacono R."/>
            <person name="Masturzo G."/>
            <person name="Rossi M."/>
            <person name="Moracci M."/>
        </authorList>
    </citation>
    <scope>NUCLEOTIDE SEQUENCE</scope>
    <source>
        <strain evidence="11">ATCC 27009</strain>
    </source>
</reference>
<evidence type="ECO:0000256" key="1">
    <source>
        <dbReference type="ARBA" id="ARBA00000681"/>
    </source>
</evidence>
<dbReference type="SUPFAM" id="SSF51445">
    <property type="entry name" value="(Trans)glycosidases"/>
    <property type="match status" value="1"/>
</dbReference>
<dbReference type="PROSITE" id="PS00591">
    <property type="entry name" value="GH10_1"/>
    <property type="match status" value="1"/>
</dbReference>
<evidence type="ECO:0000256" key="3">
    <source>
        <dbReference type="ARBA" id="ARBA00022651"/>
    </source>
</evidence>
<evidence type="ECO:0000256" key="2">
    <source>
        <dbReference type="ARBA" id="ARBA00004851"/>
    </source>
</evidence>
<dbReference type="PANTHER" id="PTHR31490">
    <property type="entry name" value="GLYCOSYL HYDROLASE"/>
    <property type="match status" value="1"/>
</dbReference>
<accession>A0A023WHG7</accession>
<dbReference type="InterPro" id="IPR044846">
    <property type="entry name" value="GH10"/>
</dbReference>
<feature type="domain" description="GH10" evidence="10">
    <location>
        <begin position="2"/>
        <end position="335"/>
    </location>
</feature>
<evidence type="ECO:0000256" key="9">
    <source>
        <dbReference type="RuleBase" id="RU361174"/>
    </source>
</evidence>
<name>A0A023WHG7_9BACL</name>
<protein>
    <recommendedName>
        <fullName evidence="9">Beta-xylanase</fullName>
        <ecNumber evidence="9">3.2.1.8</ecNumber>
    </recommendedName>
</protein>
<dbReference type="PANTHER" id="PTHR31490:SF90">
    <property type="entry name" value="ENDO-1,4-BETA-XYLANASE A"/>
    <property type="match status" value="1"/>
</dbReference>
<comment type="similarity">
    <text evidence="9">Belongs to the glycosyl hydrolase 10 (cellulase F) family.</text>
</comment>
<sequence>MTDQAPSLKEAYASRFRVGAAVNAATVHTHAHLLARHFSSVTPENEMKWERIHPAEDTYSFSAADQIVLFARDHGMFVRGHTLVWHNQTPSWVFLDSLGQPAPAKLVEARLEQHIAEVVGHYRGAALCWDVVNEAVIDQGDGWLRPSPWRQALGDDYIEMAFRLAHQADPDALLFYNDYNETKPDKRDRILRLLEHLLDRGVPVHGVGLQMHVSLDDPPIEEMEEAIERYRALGLRLHVTELDVSVYPWVHEPDRPQAPARPYDDELAERLAARYEALFALYLRHQDAIDNVTLWGVADDSTWRDDFPVKGRKDWPLLFDVHHRPKEAFWRVVRLAQN</sequence>
<dbReference type="EC" id="3.2.1.8" evidence="9"/>
<organism evidence="11">
    <name type="scientific">Alicyclobacillus acidocaldarius</name>
    <dbReference type="NCBI Taxonomy" id="405212"/>
    <lineage>
        <taxon>Bacteria</taxon>
        <taxon>Bacillati</taxon>
        <taxon>Bacillota</taxon>
        <taxon>Bacilli</taxon>
        <taxon>Bacillales</taxon>
        <taxon>Alicyclobacillaceae</taxon>
        <taxon>Alicyclobacillus</taxon>
    </lineage>
</organism>
<comment type="catalytic activity">
    <reaction evidence="1 9">
        <text>Endohydrolysis of (1-&gt;4)-beta-D-xylosidic linkages in xylans.</text>
        <dbReference type="EC" id="3.2.1.8"/>
    </reaction>
</comment>
<evidence type="ECO:0000259" key="10">
    <source>
        <dbReference type="PROSITE" id="PS51760"/>
    </source>
</evidence>
<dbReference type="UniPathway" id="UPA00114"/>
<dbReference type="GO" id="GO:0031176">
    <property type="term" value="F:endo-1,4-beta-xylanase activity"/>
    <property type="evidence" value="ECO:0007669"/>
    <property type="project" value="UniProtKB-EC"/>
</dbReference>
<evidence type="ECO:0000256" key="7">
    <source>
        <dbReference type="ARBA" id="ARBA00023326"/>
    </source>
</evidence>
<keyword evidence="5 9" id="KW-0119">Carbohydrate metabolism</keyword>
<feature type="active site" description="Nucleophile" evidence="8">
    <location>
        <position position="241"/>
    </location>
</feature>
<dbReference type="PRINTS" id="PR00134">
    <property type="entry name" value="GLHYDRLASE10"/>
</dbReference>
<dbReference type="InterPro" id="IPR001000">
    <property type="entry name" value="GH10_dom"/>
</dbReference>
<keyword evidence="4 9" id="KW-0378">Hydrolase</keyword>
<evidence type="ECO:0000256" key="6">
    <source>
        <dbReference type="ARBA" id="ARBA00023295"/>
    </source>
</evidence>
<dbReference type="Gene3D" id="3.20.20.80">
    <property type="entry name" value="Glycosidases"/>
    <property type="match status" value="1"/>
</dbReference>
<evidence type="ECO:0000256" key="5">
    <source>
        <dbReference type="ARBA" id="ARBA00023277"/>
    </source>
</evidence>
<dbReference type="SMR" id="A0A023WHG7"/>
<dbReference type="PROSITE" id="PS51760">
    <property type="entry name" value="GH10_2"/>
    <property type="match status" value="1"/>
</dbReference>
<dbReference type="GO" id="GO:0045493">
    <property type="term" value="P:xylan catabolic process"/>
    <property type="evidence" value="ECO:0007669"/>
    <property type="project" value="UniProtKB-UniPathway"/>
</dbReference>
<evidence type="ECO:0000256" key="8">
    <source>
        <dbReference type="PROSITE-ProRule" id="PRU10061"/>
    </source>
</evidence>
<dbReference type="InterPro" id="IPR017853">
    <property type="entry name" value="GH"/>
</dbReference>
<keyword evidence="3 11" id="KW-0858">Xylan degradation</keyword>
<dbReference type="Pfam" id="PF00331">
    <property type="entry name" value="Glyco_hydro_10"/>
    <property type="match status" value="1"/>
</dbReference>
<keyword evidence="6 9" id="KW-0326">Glycosidase</keyword>
<comment type="pathway">
    <text evidence="2">Glycan degradation; xylan degradation.</text>
</comment>
<keyword evidence="7 9" id="KW-0624">Polysaccharide degradation</keyword>
<dbReference type="SMART" id="SM00633">
    <property type="entry name" value="Glyco_10"/>
    <property type="match status" value="1"/>
</dbReference>
<proteinExistence type="inferred from homology"/>
<dbReference type="RefSeq" id="WP_367305816.1">
    <property type="nucleotide sequence ID" value="NZ_JBFOHO010000032.1"/>
</dbReference>
<dbReference type="AlphaFoldDB" id="A0A023WHG7"/>
<evidence type="ECO:0000256" key="4">
    <source>
        <dbReference type="ARBA" id="ARBA00022801"/>
    </source>
</evidence>
<dbReference type="InterPro" id="IPR031158">
    <property type="entry name" value="GH10_AS"/>
</dbReference>
<dbReference type="EMBL" id="KJ466334">
    <property type="protein sequence ID" value="AHY39258.1"/>
    <property type="molecule type" value="Genomic_DNA"/>
</dbReference>
<evidence type="ECO:0000313" key="11">
    <source>
        <dbReference type="EMBL" id="AHY39258.1"/>
    </source>
</evidence>